<gene>
    <name evidence="1" type="ordered locus">Hbal_2962</name>
</gene>
<proteinExistence type="predicted"/>
<keyword evidence="2" id="KW-1185">Reference proteome</keyword>
<dbReference type="Proteomes" id="UP000002745">
    <property type="component" value="Chromosome"/>
</dbReference>
<sequence length="74" mass="8291">MDYADGKDTKNSAISVAERMTKIESEIELIDTRIEVLIVQGGADLEVASLKRKKQILKEEYIRLKGDTLPDIIA</sequence>
<evidence type="ECO:0000313" key="2">
    <source>
        <dbReference type="Proteomes" id="UP000002745"/>
    </source>
</evidence>
<reference evidence="2" key="1">
    <citation type="journal article" date="2011" name="J. Bacteriol.">
        <title>Genome sequences of eight morphologically diverse alphaproteobacteria.</title>
        <authorList>
            <consortium name="US DOE Joint Genome Institute"/>
            <person name="Brown P.J."/>
            <person name="Kysela D.T."/>
            <person name="Buechlein A."/>
            <person name="Hemmerich C."/>
            <person name="Brun Y.V."/>
        </authorList>
    </citation>
    <scope>NUCLEOTIDE SEQUENCE [LARGE SCALE GENOMIC DNA]</scope>
    <source>
        <strain evidence="2">ATCC 49814 / DSM 5838 / IFAM 1418</strain>
    </source>
</reference>
<protein>
    <recommendedName>
        <fullName evidence="3">DUF465 domain-containing protein</fullName>
    </recommendedName>
</protein>
<dbReference type="HOGENOM" id="CLU_2682792_0_0_5"/>
<dbReference type="AlphaFoldDB" id="C6XRM0"/>
<dbReference type="KEGG" id="hba:Hbal_2962"/>
<dbReference type="EMBL" id="CP001678">
    <property type="protein sequence ID" value="ACT60630.1"/>
    <property type="molecule type" value="Genomic_DNA"/>
</dbReference>
<dbReference type="OrthoDB" id="9942761at2"/>
<name>C6XRM0_HIRBI</name>
<accession>C6XRM0</accession>
<evidence type="ECO:0000313" key="1">
    <source>
        <dbReference type="EMBL" id="ACT60630.1"/>
    </source>
</evidence>
<organism evidence="1 2">
    <name type="scientific">Hirschia baltica (strain ATCC 49814 / DSM 5838 / IFAM 1418)</name>
    <dbReference type="NCBI Taxonomy" id="582402"/>
    <lineage>
        <taxon>Bacteria</taxon>
        <taxon>Pseudomonadati</taxon>
        <taxon>Pseudomonadota</taxon>
        <taxon>Alphaproteobacteria</taxon>
        <taxon>Hyphomonadales</taxon>
        <taxon>Hyphomonadaceae</taxon>
        <taxon>Hirschia</taxon>
    </lineage>
</organism>
<evidence type="ECO:0008006" key="3">
    <source>
        <dbReference type="Google" id="ProtNLM"/>
    </source>
</evidence>
<dbReference type="RefSeq" id="WP_015828780.1">
    <property type="nucleotide sequence ID" value="NC_012982.1"/>
</dbReference>